<sequence>MIHLSQQYLLLHRSFSPFADREPIPVTLEDIARKLYCTERNAKLVVRKMAEQGWIDWTPGRGRGNRSALAFLVDRERMLMDNARHMAQRGDVPEALELIRQYGEGTSAKERFGEWLSAYFGYKEERTERNAVEVLRFPVTQSFYSLDPIVTYSALDLHIINQLFDTLVCFDRHSGTFLPRLAHHWETDGTNRTWTFYLRKGVSFHHGRELTADDAAYTFERLRREDGTSRYRWMFDGIERIEAVNRRTLRIRLKTPNHLFLRFVSNPCASVVPRDVCEEKEERFGREPVGTGPFQLTVNQPNRCVLEAFPTYFFGRAHLDRVEIIVVPEDCETFLEPRWNQVVRHNETLAGLHQPNWRKKETLLSGSSLLTFNLNRDGPQRSLAFRHALHHLADRGRMVEELGGNRMYPARGFDPAPDPSKDDPAYDPELARELLRQSGYAGETFRLLSSDKHSPDAYWLQRRCREFGINIVVDVRPWLTLLDSDDLSRADGMLNQLVLDEDEVSRIENFRAEKSFIRLYMADSMKAKCDRTIAAVFGEPSEAKRKAMLDDLERFQNEERTLLFLLHKKLSTSLHPSVKGVQFNTLGWIDFRHIWFQHDAGPEAGEAAAAVDNPA</sequence>
<dbReference type="InterPro" id="IPR000914">
    <property type="entry name" value="SBP_5_dom"/>
</dbReference>
<dbReference type="OrthoDB" id="5894719at2"/>
<dbReference type="Proteomes" id="UP000247476">
    <property type="component" value="Unassembled WGS sequence"/>
</dbReference>
<dbReference type="Pfam" id="PF12793">
    <property type="entry name" value="SgrR_N"/>
    <property type="match status" value="1"/>
</dbReference>
<dbReference type="EMBL" id="QJVJ01000008">
    <property type="protein sequence ID" value="PYI52841.1"/>
    <property type="molecule type" value="Genomic_DNA"/>
</dbReference>
<organism evidence="4 5">
    <name type="scientific">Paenibacillus flagellatus</name>
    <dbReference type="NCBI Taxonomy" id="2211139"/>
    <lineage>
        <taxon>Bacteria</taxon>
        <taxon>Bacillati</taxon>
        <taxon>Bacillota</taxon>
        <taxon>Bacilli</taxon>
        <taxon>Bacillales</taxon>
        <taxon>Paenibacillaceae</taxon>
        <taxon>Paenibacillus</taxon>
    </lineage>
</organism>
<dbReference type="PANTHER" id="PTHR30290">
    <property type="entry name" value="PERIPLASMIC BINDING COMPONENT OF ABC TRANSPORTER"/>
    <property type="match status" value="1"/>
</dbReference>
<dbReference type="GO" id="GO:0015833">
    <property type="term" value="P:peptide transport"/>
    <property type="evidence" value="ECO:0007669"/>
    <property type="project" value="TreeGrafter"/>
</dbReference>
<protein>
    <submittedName>
        <fullName evidence="4">ABC transporter substrate-binding protein</fullName>
    </submittedName>
</protein>
<dbReference type="GO" id="GO:1904680">
    <property type="term" value="F:peptide transmembrane transporter activity"/>
    <property type="evidence" value="ECO:0007669"/>
    <property type="project" value="TreeGrafter"/>
</dbReference>
<dbReference type="Pfam" id="PF00496">
    <property type="entry name" value="SBP_bac_5"/>
    <property type="match status" value="1"/>
</dbReference>
<keyword evidence="1" id="KW-0238">DNA-binding</keyword>
<dbReference type="AlphaFoldDB" id="A0A2V5K174"/>
<evidence type="ECO:0000313" key="4">
    <source>
        <dbReference type="EMBL" id="PYI52841.1"/>
    </source>
</evidence>
<accession>A0A2V5K174</accession>
<evidence type="ECO:0000259" key="2">
    <source>
        <dbReference type="Pfam" id="PF00496"/>
    </source>
</evidence>
<dbReference type="Gene3D" id="3.90.76.10">
    <property type="entry name" value="Dipeptide-binding Protein, Domain 1"/>
    <property type="match status" value="1"/>
</dbReference>
<evidence type="ECO:0000256" key="1">
    <source>
        <dbReference type="ARBA" id="ARBA00023125"/>
    </source>
</evidence>
<dbReference type="Gene3D" id="3.10.105.10">
    <property type="entry name" value="Dipeptide-binding Protein, Domain 3"/>
    <property type="match status" value="1"/>
</dbReference>
<dbReference type="Gene3D" id="3.40.190.10">
    <property type="entry name" value="Periplasmic binding protein-like II"/>
    <property type="match status" value="1"/>
</dbReference>
<dbReference type="InterPro" id="IPR025370">
    <property type="entry name" value="SgrR_HTH_N"/>
</dbReference>
<dbReference type="InterPro" id="IPR039424">
    <property type="entry name" value="SBP_5"/>
</dbReference>
<name>A0A2V5K174_9BACL</name>
<feature type="domain" description="Transcriptional regulator SgrR N-terminal HTH" evidence="3">
    <location>
        <begin position="4"/>
        <end position="101"/>
    </location>
</feature>
<dbReference type="RefSeq" id="WP_110841391.1">
    <property type="nucleotide sequence ID" value="NZ_QJVJ01000008.1"/>
</dbReference>
<dbReference type="PANTHER" id="PTHR30290:SF72">
    <property type="entry name" value="HTH-TYPE TRANSCRIPTIONAL REGULATOR SGRR"/>
    <property type="match status" value="1"/>
</dbReference>
<reference evidence="4 5" key="1">
    <citation type="submission" date="2018-05" db="EMBL/GenBank/DDBJ databases">
        <title>Paenibacillus flagellatus sp. nov., isolated from selenium mineral soil.</title>
        <authorList>
            <person name="Dai X."/>
        </authorList>
    </citation>
    <scope>NUCLEOTIDE SEQUENCE [LARGE SCALE GENOMIC DNA]</scope>
    <source>
        <strain evidence="4 5">DXL2</strain>
    </source>
</reference>
<evidence type="ECO:0000259" key="3">
    <source>
        <dbReference type="Pfam" id="PF12793"/>
    </source>
</evidence>
<evidence type="ECO:0000313" key="5">
    <source>
        <dbReference type="Proteomes" id="UP000247476"/>
    </source>
</evidence>
<keyword evidence="5" id="KW-1185">Reference proteome</keyword>
<proteinExistence type="predicted"/>
<gene>
    <name evidence="4" type="ORF">DLM86_17680</name>
</gene>
<dbReference type="GO" id="GO:0003677">
    <property type="term" value="F:DNA binding"/>
    <property type="evidence" value="ECO:0007669"/>
    <property type="project" value="UniProtKB-KW"/>
</dbReference>
<feature type="domain" description="Solute-binding protein family 5" evidence="2">
    <location>
        <begin position="178"/>
        <end position="478"/>
    </location>
</feature>
<dbReference type="SUPFAM" id="SSF53850">
    <property type="entry name" value="Periplasmic binding protein-like II"/>
    <property type="match status" value="1"/>
</dbReference>
<comment type="caution">
    <text evidence="4">The sequence shown here is derived from an EMBL/GenBank/DDBJ whole genome shotgun (WGS) entry which is preliminary data.</text>
</comment>